<gene>
    <name evidence="4" type="ORF">Alo02nite_90600</name>
    <name evidence="5" type="ORF">BJ964_004036</name>
</gene>
<evidence type="ECO:0000313" key="5">
    <source>
        <dbReference type="EMBL" id="MBB4749875.1"/>
    </source>
</evidence>
<name>A0A7W7HG14_9ACTN</name>
<dbReference type="InterPro" id="IPR036271">
    <property type="entry name" value="Tet_transcr_reg_TetR-rel_C_sf"/>
</dbReference>
<dbReference type="RefSeq" id="WP_229807373.1">
    <property type="nucleotide sequence ID" value="NZ_BOMP01000190.1"/>
</dbReference>
<dbReference type="EMBL" id="JACHNC010000001">
    <property type="protein sequence ID" value="MBB4749875.1"/>
    <property type="molecule type" value="Genomic_DNA"/>
</dbReference>
<dbReference type="PANTHER" id="PTHR30055">
    <property type="entry name" value="HTH-TYPE TRANSCRIPTIONAL REGULATOR RUTR"/>
    <property type="match status" value="1"/>
</dbReference>
<proteinExistence type="predicted"/>
<feature type="DNA-binding region" description="H-T-H motif" evidence="2">
    <location>
        <begin position="40"/>
        <end position="59"/>
    </location>
</feature>
<dbReference type="InterPro" id="IPR050109">
    <property type="entry name" value="HTH-type_TetR-like_transc_reg"/>
</dbReference>
<evidence type="ECO:0000313" key="4">
    <source>
        <dbReference type="EMBL" id="GIE46162.1"/>
    </source>
</evidence>
<dbReference type="SUPFAM" id="SSF48498">
    <property type="entry name" value="Tetracyclin repressor-like, C-terminal domain"/>
    <property type="match status" value="1"/>
</dbReference>
<evidence type="ECO:0000256" key="2">
    <source>
        <dbReference type="PROSITE-ProRule" id="PRU00335"/>
    </source>
</evidence>
<dbReference type="Gene3D" id="1.10.357.10">
    <property type="entry name" value="Tetracycline Repressor, domain 2"/>
    <property type="match status" value="1"/>
</dbReference>
<dbReference type="PRINTS" id="PR00455">
    <property type="entry name" value="HTHTETR"/>
</dbReference>
<evidence type="ECO:0000313" key="6">
    <source>
        <dbReference type="Proteomes" id="UP000590511"/>
    </source>
</evidence>
<dbReference type="InterPro" id="IPR001647">
    <property type="entry name" value="HTH_TetR"/>
</dbReference>
<dbReference type="Proteomes" id="UP000590511">
    <property type="component" value="Unassembled WGS sequence"/>
</dbReference>
<dbReference type="InterPro" id="IPR009057">
    <property type="entry name" value="Homeodomain-like_sf"/>
</dbReference>
<evidence type="ECO:0000256" key="1">
    <source>
        <dbReference type="ARBA" id="ARBA00023125"/>
    </source>
</evidence>
<evidence type="ECO:0000313" key="7">
    <source>
        <dbReference type="Proteomes" id="UP000631312"/>
    </source>
</evidence>
<sequence>MTTGETATPPPRRRDAAKTRRLLLDAAIQRFTRDGYAATTVRDIADDAGVNVALISRYFRSKEGLFEACLTSSVDELRRNTGETPLSRTPEAIARQIAGPCADGLPYHLVLLLRSSGDEGADRIRLGLLQSYSERLAAVAGWSPGSPEGDDLLLRAQVVLAAAAGIALLRTKTGLGPLAQATEEDLVPPLRDLVEALLKKN</sequence>
<dbReference type="Pfam" id="PF00440">
    <property type="entry name" value="TetR_N"/>
    <property type="match status" value="1"/>
</dbReference>
<dbReference type="GO" id="GO:0003700">
    <property type="term" value="F:DNA-binding transcription factor activity"/>
    <property type="evidence" value="ECO:0007669"/>
    <property type="project" value="TreeGrafter"/>
</dbReference>
<reference evidence="4 7" key="2">
    <citation type="submission" date="2021-01" db="EMBL/GenBank/DDBJ databases">
        <title>Whole genome shotgun sequence of Actinoplanes lobatus NBRC 12513.</title>
        <authorList>
            <person name="Komaki H."/>
            <person name="Tamura T."/>
        </authorList>
    </citation>
    <scope>NUCLEOTIDE SEQUENCE [LARGE SCALE GENOMIC DNA]</scope>
    <source>
        <strain evidence="4 7">NBRC 12513</strain>
    </source>
</reference>
<dbReference type="GO" id="GO:0000976">
    <property type="term" value="F:transcription cis-regulatory region binding"/>
    <property type="evidence" value="ECO:0007669"/>
    <property type="project" value="TreeGrafter"/>
</dbReference>
<accession>A0A7W7HG14</accession>
<dbReference type="AlphaFoldDB" id="A0A7W7HG14"/>
<dbReference type="InterPro" id="IPR023772">
    <property type="entry name" value="DNA-bd_HTH_TetR-type_CS"/>
</dbReference>
<keyword evidence="7" id="KW-1185">Reference proteome</keyword>
<reference evidence="5 6" key="1">
    <citation type="submission" date="2020-08" db="EMBL/GenBank/DDBJ databases">
        <title>Sequencing the genomes of 1000 actinobacteria strains.</title>
        <authorList>
            <person name="Klenk H.-P."/>
        </authorList>
    </citation>
    <scope>NUCLEOTIDE SEQUENCE [LARGE SCALE GENOMIC DNA]</scope>
    <source>
        <strain evidence="5 6">DSM 43150</strain>
    </source>
</reference>
<dbReference type="Proteomes" id="UP000631312">
    <property type="component" value="Unassembled WGS sequence"/>
</dbReference>
<dbReference type="EMBL" id="BOMP01000190">
    <property type="protein sequence ID" value="GIE46162.1"/>
    <property type="molecule type" value="Genomic_DNA"/>
</dbReference>
<keyword evidence="1 2" id="KW-0238">DNA-binding</keyword>
<protein>
    <submittedName>
        <fullName evidence="5">AcrR family transcriptional regulator</fullName>
    </submittedName>
    <submittedName>
        <fullName evidence="4">TetR family transcriptional regulator</fullName>
    </submittedName>
</protein>
<dbReference type="InterPro" id="IPR041678">
    <property type="entry name" value="TetR_C_16"/>
</dbReference>
<dbReference type="PROSITE" id="PS50977">
    <property type="entry name" value="HTH_TETR_2"/>
    <property type="match status" value="1"/>
</dbReference>
<dbReference type="PROSITE" id="PS01081">
    <property type="entry name" value="HTH_TETR_1"/>
    <property type="match status" value="1"/>
</dbReference>
<comment type="caution">
    <text evidence="5">The sequence shown here is derived from an EMBL/GenBank/DDBJ whole genome shotgun (WGS) entry which is preliminary data.</text>
</comment>
<organism evidence="5 6">
    <name type="scientific">Actinoplanes lobatus</name>
    <dbReference type="NCBI Taxonomy" id="113568"/>
    <lineage>
        <taxon>Bacteria</taxon>
        <taxon>Bacillati</taxon>
        <taxon>Actinomycetota</taxon>
        <taxon>Actinomycetes</taxon>
        <taxon>Micromonosporales</taxon>
        <taxon>Micromonosporaceae</taxon>
        <taxon>Actinoplanes</taxon>
    </lineage>
</organism>
<evidence type="ECO:0000259" key="3">
    <source>
        <dbReference type="PROSITE" id="PS50977"/>
    </source>
</evidence>
<dbReference type="Pfam" id="PF17920">
    <property type="entry name" value="TetR_C_16"/>
    <property type="match status" value="1"/>
</dbReference>
<dbReference type="SUPFAM" id="SSF46689">
    <property type="entry name" value="Homeodomain-like"/>
    <property type="match status" value="1"/>
</dbReference>
<dbReference type="PANTHER" id="PTHR30055:SF235">
    <property type="entry name" value="TRANSCRIPTIONAL REGULATORY PROTEIN"/>
    <property type="match status" value="1"/>
</dbReference>
<feature type="domain" description="HTH tetR-type" evidence="3">
    <location>
        <begin position="17"/>
        <end position="77"/>
    </location>
</feature>